<keyword evidence="2" id="KW-0614">Plasmid</keyword>
<sequence>MTKKWRLTSGHGFAPECGANHDSDVNAAKNIKSGRADHISPRSDCKP</sequence>
<proteinExistence type="predicted"/>
<evidence type="ECO:0000256" key="1">
    <source>
        <dbReference type="SAM" id="MobiDB-lite"/>
    </source>
</evidence>
<organism evidence="2">
    <name type="scientific">Klebsiella pneumoniae</name>
    <dbReference type="NCBI Taxonomy" id="573"/>
    <lineage>
        <taxon>Bacteria</taxon>
        <taxon>Pseudomonadati</taxon>
        <taxon>Pseudomonadota</taxon>
        <taxon>Gammaproteobacteria</taxon>
        <taxon>Enterobacterales</taxon>
        <taxon>Enterobacteriaceae</taxon>
        <taxon>Klebsiella/Raoultella group</taxon>
        <taxon>Klebsiella</taxon>
        <taxon>Klebsiella pneumoniae complex</taxon>
    </lineage>
</organism>
<name>A0A8B0SS00_KLEPN</name>
<dbReference type="EMBL" id="MN956836">
    <property type="protein sequence ID" value="QTX14055.1"/>
    <property type="molecule type" value="Genomic_DNA"/>
</dbReference>
<reference evidence="2" key="1">
    <citation type="submission" date="2020-01" db="EMBL/GenBank/DDBJ databases">
        <authorList>
            <person name="Qin S."/>
        </authorList>
    </citation>
    <scope>NUCLEOTIDE SEQUENCE</scope>
    <source>
        <strain evidence="2">CVir17-16-YZ6g</strain>
        <plasmid evidence="2">p17-15-vir-like</plasmid>
    </source>
</reference>
<evidence type="ECO:0000313" key="2">
    <source>
        <dbReference type="EMBL" id="QTX14055.1"/>
    </source>
</evidence>
<dbReference type="AlphaFoldDB" id="A0A8B0SS00"/>
<accession>A0A8B0SS00</accession>
<geneLocation type="plasmid" evidence="2">
    <name>p17-15-vir-like</name>
</geneLocation>
<feature type="region of interest" description="Disordered" evidence="1">
    <location>
        <begin position="1"/>
        <end position="47"/>
    </location>
</feature>
<evidence type="ECO:0008006" key="3">
    <source>
        <dbReference type="Google" id="ProtNLM"/>
    </source>
</evidence>
<feature type="compositionally biased region" description="Basic and acidic residues" evidence="1">
    <location>
        <begin position="34"/>
        <end position="47"/>
    </location>
</feature>
<protein>
    <recommendedName>
        <fullName evidence="3">Transposase</fullName>
    </recommendedName>
</protein>